<dbReference type="GO" id="GO:0008422">
    <property type="term" value="F:beta-glucosidase activity"/>
    <property type="evidence" value="ECO:0007669"/>
    <property type="project" value="TreeGrafter"/>
</dbReference>
<dbReference type="InterPro" id="IPR001360">
    <property type="entry name" value="Glyco_hydro_1"/>
</dbReference>
<dbReference type="InterPro" id="IPR017853">
    <property type="entry name" value="GH"/>
</dbReference>
<keyword evidence="3" id="KW-0326">Glycosidase</keyword>
<dbReference type="GO" id="GO:0005829">
    <property type="term" value="C:cytosol"/>
    <property type="evidence" value="ECO:0007669"/>
    <property type="project" value="TreeGrafter"/>
</dbReference>
<proteinExistence type="inferred from homology"/>
<dbReference type="RefSeq" id="WP_109274312.1">
    <property type="nucleotide sequence ID" value="NZ_QFKX01000001.1"/>
</dbReference>
<dbReference type="Proteomes" id="UP000245590">
    <property type="component" value="Unassembled WGS sequence"/>
</dbReference>
<evidence type="ECO:0000256" key="3">
    <source>
        <dbReference type="ARBA" id="ARBA00023295"/>
    </source>
</evidence>
<protein>
    <submittedName>
        <fullName evidence="6">Beta-glucosidase</fullName>
    </submittedName>
</protein>
<dbReference type="OrthoDB" id="9765195at2"/>
<dbReference type="EMBL" id="QFKX01000001">
    <property type="protein sequence ID" value="PWH07427.1"/>
    <property type="molecule type" value="Genomic_DNA"/>
</dbReference>
<dbReference type="Pfam" id="PF00232">
    <property type="entry name" value="Glyco_hydro_1"/>
    <property type="match status" value="1"/>
</dbReference>
<dbReference type="GO" id="GO:0016052">
    <property type="term" value="P:carbohydrate catabolic process"/>
    <property type="evidence" value="ECO:0007669"/>
    <property type="project" value="TreeGrafter"/>
</dbReference>
<dbReference type="PANTHER" id="PTHR10353:SF122">
    <property type="entry name" value="6-PHOSPHO-BETA-GLUCOSIDASE ASCB-RELATED"/>
    <property type="match status" value="1"/>
</dbReference>
<feature type="region of interest" description="Disordered" evidence="5">
    <location>
        <begin position="1"/>
        <end position="29"/>
    </location>
</feature>
<evidence type="ECO:0000256" key="4">
    <source>
        <dbReference type="RuleBase" id="RU003690"/>
    </source>
</evidence>
<evidence type="ECO:0000256" key="1">
    <source>
        <dbReference type="ARBA" id="ARBA00010838"/>
    </source>
</evidence>
<evidence type="ECO:0000313" key="6">
    <source>
        <dbReference type="EMBL" id="PWH07427.1"/>
    </source>
</evidence>
<keyword evidence="7" id="KW-1185">Reference proteome</keyword>
<sequence length="508" mass="57279">MTETTPASSTTSATGETGAARAVPASAPGTSADAFPEDFLWGGAIAANQAEGAWQEGGKGWSLADINQFRGDIPLAKRGNKEMTSDRVRFHMEDTEGRYPKRQGIDFYHSFDEDLELLAGTGMNAFRTSISWARVFPEGDEQAPNEEALQYYDRLVDAILRHGMTPVLTLSHYEMPIALTQKYTGWYSREVIEFFERFGQVVLDRFADRVKHWIVINQINLITHESFNHLGVAADKVDDLASAKYQAVHNEMVSAARITRYGHQLGKDLQFGVMLCHTLADPISARPEDLFAATQQNQMQYFFSDVALRGAYPGYAWRHFRDRGITVEFGEGDERDLAEGTADLLTFSYYYTSAIDAESWEAGDYDGFRNPNLEASDWGWTKNPLGLRRALNEYWDRYQAPIMITENGLGAKDVLEADGSIHDDYRIEYLREHVRAMREAIQDGVDLRGWFPWGPIDIVSCSSSEMSKRYGFLYVDLDDAGKGSGRRIPKDSYAWYRRVIASGGARIE</sequence>
<evidence type="ECO:0000256" key="2">
    <source>
        <dbReference type="ARBA" id="ARBA00022801"/>
    </source>
</evidence>
<comment type="caution">
    <text evidence="6">The sequence shown here is derived from an EMBL/GenBank/DDBJ whole genome shotgun (WGS) entry which is preliminary data.</text>
</comment>
<reference evidence="6 7" key="1">
    <citation type="submission" date="2018-05" db="EMBL/GenBank/DDBJ databases">
        <title>Brachybacterium sp. M1HQ-2T, whole genome shotgun sequence.</title>
        <authorList>
            <person name="Tuo L."/>
        </authorList>
    </citation>
    <scope>NUCLEOTIDE SEQUENCE [LARGE SCALE GENOMIC DNA]</scope>
    <source>
        <strain evidence="6 7">M1HQ-2</strain>
    </source>
</reference>
<dbReference type="SUPFAM" id="SSF51445">
    <property type="entry name" value="(Trans)glycosidases"/>
    <property type="match status" value="1"/>
</dbReference>
<dbReference type="InterPro" id="IPR033132">
    <property type="entry name" value="GH_1_N_CS"/>
</dbReference>
<name>A0A2U2RNH0_9MICO</name>
<feature type="compositionally biased region" description="Low complexity" evidence="5">
    <location>
        <begin position="1"/>
        <end position="20"/>
    </location>
</feature>
<dbReference type="Gene3D" id="3.20.20.80">
    <property type="entry name" value="Glycosidases"/>
    <property type="match status" value="1"/>
</dbReference>
<keyword evidence="2" id="KW-0378">Hydrolase</keyword>
<comment type="similarity">
    <text evidence="1 4">Belongs to the glycosyl hydrolase 1 family.</text>
</comment>
<organism evidence="6 7">
    <name type="scientific">Brachybacterium endophyticum</name>
    <dbReference type="NCBI Taxonomy" id="2182385"/>
    <lineage>
        <taxon>Bacteria</taxon>
        <taxon>Bacillati</taxon>
        <taxon>Actinomycetota</taxon>
        <taxon>Actinomycetes</taxon>
        <taxon>Micrococcales</taxon>
        <taxon>Dermabacteraceae</taxon>
        <taxon>Brachybacterium</taxon>
    </lineage>
</organism>
<dbReference type="PROSITE" id="PS00653">
    <property type="entry name" value="GLYCOSYL_HYDROL_F1_2"/>
    <property type="match status" value="1"/>
</dbReference>
<dbReference type="FunFam" id="3.20.20.80:FF:000004">
    <property type="entry name" value="Beta-glucosidase 6-phospho-beta-glucosidase"/>
    <property type="match status" value="1"/>
</dbReference>
<dbReference type="PANTHER" id="PTHR10353">
    <property type="entry name" value="GLYCOSYL HYDROLASE"/>
    <property type="match status" value="1"/>
</dbReference>
<dbReference type="PRINTS" id="PR00131">
    <property type="entry name" value="GLHYDRLASE1"/>
</dbReference>
<evidence type="ECO:0000313" key="7">
    <source>
        <dbReference type="Proteomes" id="UP000245590"/>
    </source>
</evidence>
<dbReference type="AlphaFoldDB" id="A0A2U2RNH0"/>
<gene>
    <name evidence="6" type="ORF">DEO23_01965</name>
</gene>
<evidence type="ECO:0000256" key="5">
    <source>
        <dbReference type="SAM" id="MobiDB-lite"/>
    </source>
</evidence>
<accession>A0A2U2RNH0</accession>